<comment type="caution">
    <text evidence="1">The sequence shown here is derived from an EMBL/GenBank/DDBJ whole genome shotgun (WGS) entry which is preliminary data.</text>
</comment>
<proteinExistence type="predicted"/>
<name>A0AAV5LZF6_9ROSI</name>
<evidence type="ECO:0000313" key="2">
    <source>
        <dbReference type="Proteomes" id="UP001054252"/>
    </source>
</evidence>
<gene>
    <name evidence="1" type="ORF">SLEP1_g50228</name>
</gene>
<dbReference type="Proteomes" id="UP001054252">
    <property type="component" value="Unassembled WGS sequence"/>
</dbReference>
<reference evidence="1 2" key="1">
    <citation type="journal article" date="2021" name="Commun. Biol.">
        <title>The genome of Shorea leprosula (Dipterocarpaceae) highlights the ecological relevance of drought in aseasonal tropical rainforests.</title>
        <authorList>
            <person name="Ng K.K.S."/>
            <person name="Kobayashi M.J."/>
            <person name="Fawcett J.A."/>
            <person name="Hatakeyama M."/>
            <person name="Paape T."/>
            <person name="Ng C.H."/>
            <person name="Ang C.C."/>
            <person name="Tnah L.H."/>
            <person name="Lee C.T."/>
            <person name="Nishiyama T."/>
            <person name="Sese J."/>
            <person name="O'Brien M.J."/>
            <person name="Copetti D."/>
            <person name="Mohd Noor M.I."/>
            <person name="Ong R.C."/>
            <person name="Putra M."/>
            <person name="Sireger I.Z."/>
            <person name="Indrioko S."/>
            <person name="Kosugi Y."/>
            <person name="Izuno A."/>
            <person name="Isagi Y."/>
            <person name="Lee S.L."/>
            <person name="Shimizu K.K."/>
        </authorList>
    </citation>
    <scope>NUCLEOTIDE SEQUENCE [LARGE SCALE GENOMIC DNA]</scope>
    <source>
        <strain evidence="1">214</strain>
    </source>
</reference>
<accession>A0AAV5LZF6</accession>
<evidence type="ECO:0000313" key="1">
    <source>
        <dbReference type="EMBL" id="GKV42865.1"/>
    </source>
</evidence>
<protein>
    <submittedName>
        <fullName evidence="1">Uncharacterized protein</fullName>
    </submittedName>
</protein>
<dbReference type="AlphaFoldDB" id="A0AAV5LZF6"/>
<organism evidence="1 2">
    <name type="scientific">Rubroshorea leprosula</name>
    <dbReference type="NCBI Taxonomy" id="152421"/>
    <lineage>
        <taxon>Eukaryota</taxon>
        <taxon>Viridiplantae</taxon>
        <taxon>Streptophyta</taxon>
        <taxon>Embryophyta</taxon>
        <taxon>Tracheophyta</taxon>
        <taxon>Spermatophyta</taxon>
        <taxon>Magnoliopsida</taxon>
        <taxon>eudicotyledons</taxon>
        <taxon>Gunneridae</taxon>
        <taxon>Pentapetalae</taxon>
        <taxon>rosids</taxon>
        <taxon>malvids</taxon>
        <taxon>Malvales</taxon>
        <taxon>Dipterocarpaceae</taxon>
        <taxon>Rubroshorea</taxon>
    </lineage>
</organism>
<sequence>MGHSTEHCIALKHKIQDLINEGKLQLDAKEAKDAPNITQNPLPPHDADTMNMVTFDEVEKPMFENAGSWSLDELFAILIEYDLIQPIAQMSLNVSPAMIDDALVSEKCIAQFEEVVDITDEVCSDDEEDYFSFNNLFGPANMADPKERWGRILAEKTFMEKHPNFHLVHHAKAPMGSHESMPLESVKEESLCDSWGNLIMNALDEEKPKFDKGISLVNESFQANWTTKLLPAAFIFE</sequence>
<dbReference type="EMBL" id="BPVZ01000162">
    <property type="protein sequence ID" value="GKV42865.1"/>
    <property type="molecule type" value="Genomic_DNA"/>
</dbReference>
<keyword evidence="2" id="KW-1185">Reference proteome</keyword>